<dbReference type="Pfam" id="PF05278">
    <property type="entry name" value="PEARLI-4"/>
    <property type="match status" value="1"/>
</dbReference>
<dbReference type="AlphaFoldDB" id="A0A5N6NCE8"/>
<comment type="caution">
    <text evidence="1">The sequence shown here is derived from an EMBL/GenBank/DDBJ whole genome shotgun (WGS) entry which is preliminary data.</text>
</comment>
<evidence type="ECO:0000313" key="1">
    <source>
        <dbReference type="EMBL" id="KAD4585536.1"/>
    </source>
</evidence>
<sequence>MFVKDDTGTTMGSRTMEEKKMVENKLQKPVIMTLLKSLEERVDVNIFNSFFLTIKILDHFHSDLCGSFCLHIGYSVLWSGKFVAKEHQVCGAGDAGDVSSQCDIICVQGYKVKKSVAPTLESIFKKHGDIAAECVFKPASMRSSFLQIVCEVESQIQTTDYLEEMEEIEQQLLATGAANINIDLRDRGLALVAAQQRFEEAERCVRVLHLVEKNLTDNILDSKANIDSWGSEQVL</sequence>
<accession>A0A5N6NCE8</accession>
<evidence type="ECO:0000313" key="2">
    <source>
        <dbReference type="Proteomes" id="UP000326396"/>
    </source>
</evidence>
<dbReference type="EMBL" id="SZYD01000012">
    <property type="protein sequence ID" value="KAD4585536.1"/>
    <property type="molecule type" value="Genomic_DNA"/>
</dbReference>
<dbReference type="Proteomes" id="UP000326396">
    <property type="component" value="Linkage Group LG2"/>
</dbReference>
<gene>
    <name evidence="1" type="ORF">E3N88_23137</name>
</gene>
<reference evidence="1 2" key="1">
    <citation type="submission" date="2019-05" db="EMBL/GenBank/DDBJ databases">
        <title>Mikania micrantha, genome provides insights into the molecular mechanism of rapid growth.</title>
        <authorList>
            <person name="Liu B."/>
        </authorList>
    </citation>
    <scope>NUCLEOTIDE SEQUENCE [LARGE SCALE GENOMIC DNA]</scope>
    <source>
        <strain evidence="1">NLD-2019</strain>
        <tissue evidence="1">Leaf</tissue>
    </source>
</reference>
<dbReference type="PANTHER" id="PTHR35358:SF18">
    <property type="entry name" value="PHOSPHOLIPASE-LIKE PROTEIN-RELATED"/>
    <property type="match status" value="1"/>
</dbReference>
<organism evidence="1 2">
    <name type="scientific">Mikania micrantha</name>
    <name type="common">bitter vine</name>
    <dbReference type="NCBI Taxonomy" id="192012"/>
    <lineage>
        <taxon>Eukaryota</taxon>
        <taxon>Viridiplantae</taxon>
        <taxon>Streptophyta</taxon>
        <taxon>Embryophyta</taxon>
        <taxon>Tracheophyta</taxon>
        <taxon>Spermatophyta</taxon>
        <taxon>Magnoliopsida</taxon>
        <taxon>eudicotyledons</taxon>
        <taxon>Gunneridae</taxon>
        <taxon>Pentapetalae</taxon>
        <taxon>asterids</taxon>
        <taxon>campanulids</taxon>
        <taxon>Asterales</taxon>
        <taxon>Asteraceae</taxon>
        <taxon>Asteroideae</taxon>
        <taxon>Heliantheae alliance</taxon>
        <taxon>Eupatorieae</taxon>
        <taxon>Mikania</taxon>
    </lineage>
</organism>
<dbReference type="OrthoDB" id="1737678at2759"/>
<dbReference type="InterPro" id="IPR007942">
    <property type="entry name" value="PLipase-like"/>
</dbReference>
<dbReference type="PANTHER" id="PTHR35358">
    <property type="entry name" value="OS06G0711100 PROTEIN"/>
    <property type="match status" value="1"/>
</dbReference>
<proteinExistence type="predicted"/>
<protein>
    <submittedName>
        <fullName evidence="1">Uncharacterized protein</fullName>
    </submittedName>
</protein>
<keyword evidence="2" id="KW-1185">Reference proteome</keyword>
<name>A0A5N6NCE8_9ASTR</name>